<feature type="region of interest" description="Disordered" evidence="1">
    <location>
        <begin position="70"/>
        <end position="108"/>
    </location>
</feature>
<feature type="transmembrane region" description="Helical" evidence="2">
    <location>
        <begin position="135"/>
        <end position="157"/>
    </location>
</feature>
<dbReference type="OrthoDB" id="2016911at2759"/>
<feature type="compositionally biased region" description="Polar residues" evidence="1">
    <location>
        <begin position="99"/>
        <end position="108"/>
    </location>
</feature>
<evidence type="ECO:0000256" key="2">
    <source>
        <dbReference type="SAM" id="Phobius"/>
    </source>
</evidence>
<dbReference type="EMBL" id="JABFUD020000005">
    <property type="protein sequence ID" value="KAI5080206.1"/>
    <property type="molecule type" value="Genomic_DNA"/>
</dbReference>
<protein>
    <submittedName>
        <fullName evidence="3">Uncharacterized protein</fullName>
    </submittedName>
</protein>
<dbReference type="PANTHER" id="PTHR35699">
    <property type="entry name" value="F2J10.10 PROTEIN"/>
    <property type="match status" value="1"/>
</dbReference>
<dbReference type="Proteomes" id="UP000886520">
    <property type="component" value="Chromosome 5"/>
</dbReference>
<evidence type="ECO:0000313" key="3">
    <source>
        <dbReference type="EMBL" id="KAI5080206.1"/>
    </source>
</evidence>
<reference evidence="3 4" key="1">
    <citation type="submission" date="2021-01" db="EMBL/GenBank/DDBJ databases">
        <title>Adiantum capillus-veneris genome.</title>
        <authorList>
            <person name="Fang Y."/>
            <person name="Liao Q."/>
        </authorList>
    </citation>
    <scope>NUCLEOTIDE SEQUENCE [LARGE SCALE GENOMIC DNA]</scope>
    <source>
        <strain evidence="3">H3</strain>
        <tissue evidence="3">Leaf</tissue>
    </source>
</reference>
<organism evidence="3 4">
    <name type="scientific">Adiantum capillus-veneris</name>
    <name type="common">Maidenhair fern</name>
    <dbReference type="NCBI Taxonomy" id="13818"/>
    <lineage>
        <taxon>Eukaryota</taxon>
        <taxon>Viridiplantae</taxon>
        <taxon>Streptophyta</taxon>
        <taxon>Embryophyta</taxon>
        <taxon>Tracheophyta</taxon>
        <taxon>Polypodiopsida</taxon>
        <taxon>Polypodiidae</taxon>
        <taxon>Polypodiales</taxon>
        <taxon>Pteridineae</taxon>
        <taxon>Pteridaceae</taxon>
        <taxon>Vittarioideae</taxon>
        <taxon>Adiantum</taxon>
    </lineage>
</organism>
<comment type="caution">
    <text evidence="3">The sequence shown here is derived from an EMBL/GenBank/DDBJ whole genome shotgun (WGS) entry which is preliminary data.</text>
</comment>
<accession>A0A9D4V5I7</accession>
<sequence length="201" mass="22201">MLHRTLIPPSASSLLAHGLLLHRCNPLPTAPTLSTRRLWRQSMIIVQSSAPGSPGDEPPETLFMRELKRRGLSKGSEEDENRSGLGTETKVDTGELKSGPQTNSDQRKQSMALNSEGLEGLIPRAQSLLSLGGSFFLAFWPLIISSLAVFVALYFYYGPTFIHTGERGLYSQPSYVDPYELLENEKIPPEAGPSFVPFNKR</sequence>
<keyword evidence="2" id="KW-0472">Membrane</keyword>
<evidence type="ECO:0000256" key="1">
    <source>
        <dbReference type="SAM" id="MobiDB-lite"/>
    </source>
</evidence>
<proteinExistence type="predicted"/>
<dbReference type="AlphaFoldDB" id="A0A9D4V5I7"/>
<keyword evidence="2" id="KW-0812">Transmembrane</keyword>
<name>A0A9D4V5I7_ADICA</name>
<dbReference type="PANTHER" id="PTHR35699:SF1">
    <property type="entry name" value="F2J10.10 PROTEIN"/>
    <property type="match status" value="1"/>
</dbReference>
<evidence type="ECO:0000313" key="4">
    <source>
        <dbReference type="Proteomes" id="UP000886520"/>
    </source>
</evidence>
<keyword evidence="4" id="KW-1185">Reference proteome</keyword>
<keyword evidence="2" id="KW-1133">Transmembrane helix</keyword>
<gene>
    <name evidence="3" type="ORF">GOP47_0005685</name>
</gene>